<feature type="region of interest" description="Disordered" evidence="1">
    <location>
        <begin position="50"/>
        <end position="81"/>
    </location>
</feature>
<evidence type="ECO:0000313" key="4">
    <source>
        <dbReference type="EMBL" id="KAK1286018.1"/>
    </source>
</evidence>
<dbReference type="PANTHER" id="PTHR33924">
    <property type="entry name" value="CATION-TRANSPORTING ATPASE"/>
    <property type="match status" value="1"/>
</dbReference>
<gene>
    <name evidence="4" type="ORF">QJS10_CPB20g00093</name>
</gene>
<sequence>MRMDESECGSLGSIGSPLKKRSREELNARQRSMKIRDLASVLRSEGIRTAHSENNYSKKVSHHVRMDKEEGTSQTTDASSASKYSIGLQTVADTNLCLGTVDSTEGVNSSTHDSACLNEHSEPSMSLKSHTQHDMMSKINTGLGLDLNEADISNTNSYDPFHPLKKSRLASECASNKGSLEEIGDPMRLWKEIKNNGFLSISHGCAPEPKRRGGPRRSKGSAPKKKSIHGMYEQASRPLKITAPIGLLNGLNPGIIKNVRNTKQVRSIIDSLLRSEMLDGQFENENIGQSVRGEINKEAPGSFKPRHDDEQTSDVLEGTFHGGPSIASYHASKHEADSIKLNLAPENTSCISVEEFSAHHKSNDTRSVKAATVACQWLDLLHQDIRGRLAALRRSRKRVRTTIQRDLPVLFSKDFLSNQENDSHTASDIARWKAIFAHMEKALSDEGKHLENWLNQMKEMKLHCQWGLQSVGPAIFPPPYPSENCRYLSVLLLVLLVLEGSDALHRNLLAVDDSPSPSPIPSVNSVQNSVNPVKTPAKGKPETKDTERPPISHGAAPSESTPGGLECGVSDIMCSSGSLVACVQNGELLIQNKGKDVLDVNITVVASQNKTDKWQLAGHQAKKMPIKSDISAVKKIVLTAKNENCTITVSSSSPTWTDLIPSYATMHMTPVYGAYAIFLIIMVGGGTWACCKFKRRCRRADGGVPYQELEMGMPQPTSTHNGTATSDNWDQGWDDDWEDDNKPAGGALDKRHAGSVSANGLASRSTSKEGWDDDWDD</sequence>
<dbReference type="Proteomes" id="UP001180020">
    <property type="component" value="Unassembled WGS sequence"/>
</dbReference>
<dbReference type="Pfam" id="PF24053">
    <property type="entry name" value="DUF7356"/>
    <property type="match status" value="1"/>
</dbReference>
<organism evidence="4 5">
    <name type="scientific">Acorus calamus</name>
    <name type="common">Sweet flag</name>
    <dbReference type="NCBI Taxonomy" id="4465"/>
    <lineage>
        <taxon>Eukaryota</taxon>
        <taxon>Viridiplantae</taxon>
        <taxon>Streptophyta</taxon>
        <taxon>Embryophyta</taxon>
        <taxon>Tracheophyta</taxon>
        <taxon>Spermatophyta</taxon>
        <taxon>Magnoliopsida</taxon>
        <taxon>Liliopsida</taxon>
        <taxon>Acoraceae</taxon>
        <taxon>Acorus</taxon>
    </lineage>
</organism>
<feature type="domain" description="DUF7356" evidence="3">
    <location>
        <begin position="565"/>
        <end position="652"/>
    </location>
</feature>
<feature type="transmembrane region" description="Helical" evidence="2">
    <location>
        <begin position="672"/>
        <end position="691"/>
    </location>
</feature>
<feature type="region of interest" description="Disordered" evidence="1">
    <location>
        <begin position="1"/>
        <end position="31"/>
    </location>
</feature>
<feature type="region of interest" description="Disordered" evidence="1">
    <location>
        <begin position="201"/>
        <end position="232"/>
    </location>
</feature>
<comment type="caution">
    <text evidence="4">The sequence shown here is derived from an EMBL/GenBank/DDBJ whole genome shotgun (WGS) entry which is preliminary data.</text>
</comment>
<feature type="compositionally biased region" description="Basic and acidic residues" evidence="1">
    <location>
        <begin position="539"/>
        <end position="550"/>
    </location>
</feature>
<proteinExistence type="predicted"/>
<dbReference type="PANTHER" id="PTHR33924:SF5">
    <property type="entry name" value="CATION-TRANSPORTING ATPASE"/>
    <property type="match status" value="1"/>
</dbReference>
<feature type="compositionally biased region" description="Low complexity" evidence="1">
    <location>
        <begin position="512"/>
        <end position="533"/>
    </location>
</feature>
<dbReference type="InterPro" id="IPR055780">
    <property type="entry name" value="DUF7356"/>
</dbReference>
<evidence type="ECO:0000313" key="5">
    <source>
        <dbReference type="Proteomes" id="UP001180020"/>
    </source>
</evidence>
<keyword evidence="5" id="KW-1185">Reference proteome</keyword>
<reference evidence="4" key="2">
    <citation type="submission" date="2023-06" db="EMBL/GenBank/DDBJ databases">
        <authorList>
            <person name="Ma L."/>
            <person name="Liu K.-W."/>
            <person name="Li Z."/>
            <person name="Hsiao Y.-Y."/>
            <person name="Qi Y."/>
            <person name="Fu T."/>
            <person name="Tang G."/>
            <person name="Zhang D."/>
            <person name="Sun W.-H."/>
            <person name="Liu D.-K."/>
            <person name="Li Y."/>
            <person name="Chen G.-Z."/>
            <person name="Liu X.-D."/>
            <person name="Liao X.-Y."/>
            <person name="Jiang Y.-T."/>
            <person name="Yu X."/>
            <person name="Hao Y."/>
            <person name="Huang J."/>
            <person name="Zhao X.-W."/>
            <person name="Ke S."/>
            <person name="Chen Y.-Y."/>
            <person name="Wu W.-L."/>
            <person name="Hsu J.-L."/>
            <person name="Lin Y.-F."/>
            <person name="Huang M.-D."/>
            <person name="Li C.-Y."/>
            <person name="Huang L."/>
            <person name="Wang Z.-W."/>
            <person name="Zhao X."/>
            <person name="Zhong W.-Y."/>
            <person name="Peng D.-H."/>
            <person name="Ahmad S."/>
            <person name="Lan S."/>
            <person name="Zhang J.-S."/>
            <person name="Tsai W.-C."/>
            <person name="Van De Peer Y."/>
            <person name="Liu Z.-J."/>
        </authorList>
    </citation>
    <scope>NUCLEOTIDE SEQUENCE</scope>
    <source>
        <strain evidence="4">CP</strain>
        <tissue evidence="4">Leaves</tissue>
    </source>
</reference>
<feature type="region of interest" description="Disordered" evidence="1">
    <location>
        <begin position="707"/>
        <end position="777"/>
    </location>
</feature>
<protein>
    <recommendedName>
        <fullName evidence="3">DUF7356 domain-containing protein</fullName>
    </recommendedName>
</protein>
<keyword evidence="2" id="KW-0472">Membrane</keyword>
<keyword evidence="2" id="KW-0812">Transmembrane</keyword>
<reference evidence="4" key="1">
    <citation type="journal article" date="2023" name="Nat. Commun.">
        <title>Diploid and tetraploid genomes of Acorus and the evolution of monocots.</title>
        <authorList>
            <person name="Ma L."/>
            <person name="Liu K.W."/>
            <person name="Li Z."/>
            <person name="Hsiao Y.Y."/>
            <person name="Qi Y."/>
            <person name="Fu T."/>
            <person name="Tang G.D."/>
            <person name="Zhang D."/>
            <person name="Sun W.H."/>
            <person name="Liu D.K."/>
            <person name="Li Y."/>
            <person name="Chen G.Z."/>
            <person name="Liu X.D."/>
            <person name="Liao X.Y."/>
            <person name="Jiang Y.T."/>
            <person name="Yu X."/>
            <person name="Hao Y."/>
            <person name="Huang J."/>
            <person name="Zhao X.W."/>
            <person name="Ke S."/>
            <person name="Chen Y.Y."/>
            <person name="Wu W.L."/>
            <person name="Hsu J.L."/>
            <person name="Lin Y.F."/>
            <person name="Huang M.D."/>
            <person name="Li C.Y."/>
            <person name="Huang L."/>
            <person name="Wang Z.W."/>
            <person name="Zhao X."/>
            <person name="Zhong W.Y."/>
            <person name="Peng D.H."/>
            <person name="Ahmad S."/>
            <person name="Lan S."/>
            <person name="Zhang J.S."/>
            <person name="Tsai W.C."/>
            <person name="Van de Peer Y."/>
            <person name="Liu Z.J."/>
        </authorList>
    </citation>
    <scope>NUCLEOTIDE SEQUENCE</scope>
    <source>
        <strain evidence="4">CP</strain>
    </source>
</reference>
<evidence type="ECO:0000256" key="2">
    <source>
        <dbReference type="SAM" id="Phobius"/>
    </source>
</evidence>
<accession>A0AAV9CAC8</accession>
<keyword evidence="2" id="KW-1133">Transmembrane helix</keyword>
<dbReference type="AlphaFoldDB" id="A0AAV9CAC8"/>
<feature type="compositionally biased region" description="Polar residues" evidence="1">
    <location>
        <begin position="72"/>
        <end position="81"/>
    </location>
</feature>
<evidence type="ECO:0000259" key="3">
    <source>
        <dbReference type="Pfam" id="PF24053"/>
    </source>
</evidence>
<name>A0AAV9CAC8_ACOCL</name>
<feature type="region of interest" description="Disordered" evidence="1">
    <location>
        <begin position="512"/>
        <end position="563"/>
    </location>
</feature>
<evidence type="ECO:0000256" key="1">
    <source>
        <dbReference type="SAM" id="MobiDB-lite"/>
    </source>
</evidence>
<feature type="compositionally biased region" description="Polar residues" evidence="1">
    <location>
        <begin position="756"/>
        <end position="765"/>
    </location>
</feature>
<dbReference type="EMBL" id="JAUJYO010000020">
    <property type="protein sequence ID" value="KAK1286018.1"/>
    <property type="molecule type" value="Genomic_DNA"/>
</dbReference>
<feature type="compositionally biased region" description="Polar residues" evidence="1">
    <location>
        <begin position="715"/>
        <end position="726"/>
    </location>
</feature>
<feature type="compositionally biased region" description="Basic residues" evidence="1">
    <location>
        <begin position="212"/>
        <end position="228"/>
    </location>
</feature>